<comment type="caution">
    <text evidence="1">The sequence shown here is derived from an EMBL/GenBank/DDBJ whole genome shotgun (WGS) entry which is preliminary data.</text>
</comment>
<reference evidence="1 2" key="1">
    <citation type="submission" date="2019-12" db="EMBL/GenBank/DDBJ databases">
        <authorList>
            <person name="Lee S.D."/>
        </authorList>
    </citation>
    <scope>NUCLEOTIDE SEQUENCE [LARGE SCALE GENOMIC DNA]</scope>
    <source>
        <strain evidence="1 2">SAP-6</strain>
    </source>
</reference>
<dbReference type="Proteomes" id="UP000461443">
    <property type="component" value="Unassembled WGS sequence"/>
</dbReference>
<proteinExistence type="predicted"/>
<sequence length="71" mass="7849">MNVIVNIREQGMAAIKRANDYFKAAGVGLSVNLMTREDYDGCVALSRNGKNPLPWGMARENMHDTDGVDFC</sequence>
<dbReference type="AlphaFoldDB" id="A0A845SGC5"/>
<protein>
    <submittedName>
        <fullName evidence="1">Uncharacterized protein</fullName>
    </submittedName>
</protein>
<evidence type="ECO:0000313" key="2">
    <source>
        <dbReference type="Proteomes" id="UP000461443"/>
    </source>
</evidence>
<name>A0A845SGC5_9GAMM</name>
<dbReference type="EMBL" id="WUBS01000002">
    <property type="protein sequence ID" value="NDL61748.1"/>
    <property type="molecule type" value="Genomic_DNA"/>
</dbReference>
<evidence type="ECO:0000313" key="1">
    <source>
        <dbReference type="EMBL" id="NDL61748.1"/>
    </source>
</evidence>
<dbReference type="RefSeq" id="WP_162364434.1">
    <property type="nucleotide sequence ID" value="NZ_WUBS01000002.1"/>
</dbReference>
<keyword evidence="2" id="KW-1185">Reference proteome</keyword>
<reference evidence="1 2" key="2">
    <citation type="submission" date="2020-02" db="EMBL/GenBank/DDBJ databases">
        <title>The new genus of Enterobacteriales.</title>
        <authorList>
            <person name="Kim I.S."/>
        </authorList>
    </citation>
    <scope>NUCLEOTIDE SEQUENCE [LARGE SCALE GENOMIC DNA]</scope>
    <source>
        <strain evidence="1 2">SAP-6</strain>
    </source>
</reference>
<organism evidence="1 2">
    <name type="scientific">Acerihabitans arboris</name>
    <dbReference type="NCBI Taxonomy" id="2691583"/>
    <lineage>
        <taxon>Bacteria</taxon>
        <taxon>Pseudomonadati</taxon>
        <taxon>Pseudomonadota</taxon>
        <taxon>Gammaproteobacteria</taxon>
        <taxon>Enterobacterales</taxon>
        <taxon>Pectobacteriaceae</taxon>
        <taxon>Acerihabitans</taxon>
    </lineage>
</organism>
<accession>A0A845SGC5</accession>
<gene>
    <name evidence="1" type="ORF">GRH90_03095</name>
</gene>